<feature type="compositionally biased region" description="Pro residues" evidence="1">
    <location>
        <begin position="437"/>
        <end position="447"/>
    </location>
</feature>
<keyword evidence="4" id="KW-1185">Reference proteome</keyword>
<feature type="compositionally biased region" description="Basic and acidic residues" evidence="1">
    <location>
        <begin position="385"/>
        <end position="399"/>
    </location>
</feature>
<gene>
    <name evidence="3" type="ORF">ACFP1K_10195</name>
</gene>
<reference evidence="4" key="1">
    <citation type="journal article" date="2019" name="Int. J. Syst. Evol. Microbiol.">
        <title>The Global Catalogue of Microorganisms (GCM) 10K type strain sequencing project: providing services to taxonomists for standard genome sequencing and annotation.</title>
        <authorList>
            <consortium name="The Broad Institute Genomics Platform"/>
            <consortium name="The Broad Institute Genome Sequencing Center for Infectious Disease"/>
            <person name="Wu L."/>
            <person name="Ma J."/>
        </authorList>
    </citation>
    <scope>NUCLEOTIDE SEQUENCE [LARGE SCALE GENOMIC DNA]</scope>
    <source>
        <strain evidence="4">JCM 30346</strain>
    </source>
</reference>
<proteinExistence type="predicted"/>
<dbReference type="Gene3D" id="1.20.140.160">
    <property type="match status" value="1"/>
</dbReference>
<name>A0ABW1NES5_9ACTN</name>
<dbReference type="EMBL" id="JBHSRF010000010">
    <property type="protein sequence ID" value="MFC6081531.1"/>
    <property type="molecule type" value="Genomic_DNA"/>
</dbReference>
<feature type="compositionally biased region" description="Pro residues" evidence="1">
    <location>
        <begin position="238"/>
        <end position="249"/>
    </location>
</feature>
<evidence type="ECO:0000256" key="2">
    <source>
        <dbReference type="SAM" id="Phobius"/>
    </source>
</evidence>
<feature type="region of interest" description="Disordered" evidence="1">
    <location>
        <begin position="202"/>
        <end position="519"/>
    </location>
</feature>
<organism evidence="3 4">
    <name type="scientific">Sphaerisporangium aureirubrum</name>
    <dbReference type="NCBI Taxonomy" id="1544736"/>
    <lineage>
        <taxon>Bacteria</taxon>
        <taxon>Bacillati</taxon>
        <taxon>Actinomycetota</taxon>
        <taxon>Actinomycetes</taxon>
        <taxon>Streptosporangiales</taxon>
        <taxon>Streptosporangiaceae</taxon>
        <taxon>Sphaerisporangium</taxon>
    </lineage>
</organism>
<feature type="transmembrane region" description="Helical" evidence="2">
    <location>
        <begin position="529"/>
        <end position="554"/>
    </location>
</feature>
<dbReference type="RefSeq" id="WP_380749612.1">
    <property type="nucleotide sequence ID" value="NZ_JBHSRF010000010.1"/>
</dbReference>
<evidence type="ECO:0008006" key="5">
    <source>
        <dbReference type="Google" id="ProtNLM"/>
    </source>
</evidence>
<accession>A0ABW1NES5</accession>
<dbReference type="Proteomes" id="UP001596137">
    <property type="component" value="Unassembled WGS sequence"/>
</dbReference>
<keyword evidence="2" id="KW-1133">Transmembrane helix</keyword>
<feature type="compositionally biased region" description="Basic and acidic residues" evidence="1">
    <location>
        <begin position="271"/>
        <end position="283"/>
    </location>
</feature>
<evidence type="ECO:0000313" key="3">
    <source>
        <dbReference type="EMBL" id="MFC6081531.1"/>
    </source>
</evidence>
<keyword evidence="2" id="KW-0472">Membrane</keyword>
<protein>
    <recommendedName>
        <fullName evidence="5">RNA polymerase sigma factor 70 region 4 type 2 domain-containing protein</fullName>
    </recommendedName>
</protein>
<keyword evidence="2" id="KW-0812">Transmembrane</keyword>
<sequence>MTTPLIDPRPRGAVVAELYDRHAAGLFAYCHDQLGDTASAANALVAVLTRVPAVEPPRAALYALARREIYRRDVAYAFPFVDPVADPPTATIERVLREVRPHQREVLLLSAVCGLDTAELSWVLDVAADTAEDLVLSARHRFAQSLAHSVNSALAAGGLPPAVAEVYEALTVARPEDALARLPWHPPPAALRLRVLSGLPDEPVQPAAGRHRWPTTPRWPLPLAEPDPRTAAAVFPPKKLPPVTPPAQPEPAVAEQAAELAPPVPGRRSRHEATTEPLPKVRDTLPAAPARQRRRLHALGKPLPRPIGAPRDPETATEAGAPPLAAPVLDVTTAPDTAPSDPSSPVTDTPRRRKTPPPDRKVAPFPSPARPEPTRDDAAVTDPATKPERVTEPATDRVTEPVSDGVADPVTGRVAEPVAARAAEPVTAPPADLLSDPEPPVADPQPPVADAGAPPVTGQPTGTAVPDTAPEGSETVPEADSGAVLAALTRTAEPRAAKSSRGTMGPRPRQPRQHKRPKPIKVGEHHYDWLWELVGFILCVAIALGVFFAVPTIVTP</sequence>
<feature type="compositionally biased region" description="Low complexity" evidence="1">
    <location>
        <begin position="330"/>
        <end position="348"/>
    </location>
</feature>
<feature type="compositionally biased region" description="Low complexity" evidence="1">
    <location>
        <begin position="250"/>
        <end position="261"/>
    </location>
</feature>
<evidence type="ECO:0000313" key="4">
    <source>
        <dbReference type="Proteomes" id="UP001596137"/>
    </source>
</evidence>
<comment type="caution">
    <text evidence="3">The sequence shown here is derived from an EMBL/GenBank/DDBJ whole genome shotgun (WGS) entry which is preliminary data.</text>
</comment>
<evidence type="ECO:0000256" key="1">
    <source>
        <dbReference type="SAM" id="MobiDB-lite"/>
    </source>
</evidence>
<feature type="compositionally biased region" description="Low complexity" evidence="1">
    <location>
        <begin position="413"/>
        <end position="431"/>
    </location>
</feature>
<feature type="compositionally biased region" description="Basic residues" evidence="1">
    <location>
        <begin position="509"/>
        <end position="519"/>
    </location>
</feature>